<comment type="caution">
    <text evidence="2">The sequence shown here is derived from an EMBL/GenBank/DDBJ whole genome shotgun (WGS) entry which is preliminary data.</text>
</comment>
<evidence type="ECO:0000313" key="2">
    <source>
        <dbReference type="EMBL" id="MFC4627236.1"/>
    </source>
</evidence>
<dbReference type="InterPro" id="IPR036390">
    <property type="entry name" value="WH_DNA-bd_sf"/>
</dbReference>
<gene>
    <name evidence="2" type="ORF">ACFO6V_03255</name>
</gene>
<dbReference type="RefSeq" id="WP_377132184.1">
    <property type="nucleotide sequence ID" value="NZ_JBHSFI010000002.1"/>
</dbReference>
<dbReference type="Gene3D" id="1.10.10.10">
    <property type="entry name" value="Winged helix-like DNA-binding domain superfamily/Winged helix DNA-binding domain"/>
    <property type="match status" value="2"/>
</dbReference>
<sequence>MTAEAGSGVDPDSGFGAGFDAVGIDDDTRLVYRYVLAQGTVRVDDVVRDVPLEGTDAAGMLARLRAAGLINRTSGGEGEYTAVDPRIALRALTERTETHLDRIRAAIPDLADLFEQTADAGESGAGVHVIDDPALIGAWYTRLEHEVTGEFMAFDRPPYVLAGENPVEPLVLERGVLWRAVYAAEVLDRPGAWAEMRYAASKGERARIARTLPTKLAIADRRTALVSSTLDPHRPTAIVVEGGPLVDLLCAAFEAVWADSIEVPATDSLEGAAPPDRGPGKDDRALLALLGSGAKDETIARELGLSERTLRRRSADLLRRLGAANRFQAGAQAVRRGWI</sequence>
<dbReference type="SUPFAM" id="SSF46785">
    <property type="entry name" value="Winged helix' DNA-binding domain"/>
    <property type="match status" value="1"/>
</dbReference>
<dbReference type="Proteomes" id="UP001596011">
    <property type="component" value="Unassembled WGS sequence"/>
</dbReference>
<dbReference type="EMBL" id="JBHSFI010000002">
    <property type="protein sequence ID" value="MFC4627236.1"/>
    <property type="molecule type" value="Genomic_DNA"/>
</dbReference>
<dbReference type="InterPro" id="IPR051797">
    <property type="entry name" value="TrmB-like"/>
</dbReference>
<dbReference type="SUPFAM" id="SSF46894">
    <property type="entry name" value="C-terminal effector domain of the bipartite response regulators"/>
    <property type="match status" value="1"/>
</dbReference>
<protein>
    <recommendedName>
        <fullName evidence="1">HTH luxR-type domain-containing protein</fullName>
    </recommendedName>
</protein>
<dbReference type="InterPro" id="IPR000792">
    <property type="entry name" value="Tscrpt_reg_LuxR_C"/>
</dbReference>
<dbReference type="PANTHER" id="PTHR34293">
    <property type="entry name" value="HTH-TYPE TRANSCRIPTIONAL REGULATOR TRMBL2"/>
    <property type="match status" value="1"/>
</dbReference>
<feature type="domain" description="HTH luxR-type" evidence="1">
    <location>
        <begin position="279"/>
        <end position="337"/>
    </location>
</feature>
<dbReference type="InterPro" id="IPR016032">
    <property type="entry name" value="Sig_transdc_resp-reg_C-effctor"/>
</dbReference>
<proteinExistence type="predicted"/>
<dbReference type="InterPro" id="IPR036388">
    <property type="entry name" value="WH-like_DNA-bd_sf"/>
</dbReference>
<accession>A0ABV9HA49</accession>
<dbReference type="PROSITE" id="PS50043">
    <property type="entry name" value="HTH_LUXR_2"/>
    <property type="match status" value="1"/>
</dbReference>
<dbReference type="PANTHER" id="PTHR34293:SF1">
    <property type="entry name" value="HTH-TYPE TRANSCRIPTIONAL REGULATOR TRMBL2"/>
    <property type="match status" value="1"/>
</dbReference>
<organism evidence="2 3">
    <name type="scientific">Promicromonospora alba</name>
    <dbReference type="NCBI Taxonomy" id="1616110"/>
    <lineage>
        <taxon>Bacteria</taxon>
        <taxon>Bacillati</taxon>
        <taxon>Actinomycetota</taxon>
        <taxon>Actinomycetes</taxon>
        <taxon>Micrococcales</taxon>
        <taxon>Promicromonosporaceae</taxon>
        <taxon>Promicromonospora</taxon>
    </lineage>
</organism>
<reference evidence="3" key="1">
    <citation type="journal article" date="2019" name="Int. J. Syst. Evol. Microbiol.">
        <title>The Global Catalogue of Microorganisms (GCM) 10K type strain sequencing project: providing services to taxonomists for standard genome sequencing and annotation.</title>
        <authorList>
            <consortium name="The Broad Institute Genomics Platform"/>
            <consortium name="The Broad Institute Genome Sequencing Center for Infectious Disease"/>
            <person name="Wu L."/>
            <person name="Ma J."/>
        </authorList>
    </citation>
    <scope>NUCLEOTIDE SEQUENCE [LARGE SCALE GENOMIC DNA]</scope>
    <source>
        <strain evidence="3">CCUG 42722</strain>
    </source>
</reference>
<keyword evidence="3" id="KW-1185">Reference proteome</keyword>
<evidence type="ECO:0000313" key="3">
    <source>
        <dbReference type="Proteomes" id="UP001596011"/>
    </source>
</evidence>
<dbReference type="SMART" id="SM00421">
    <property type="entry name" value="HTH_LUXR"/>
    <property type="match status" value="1"/>
</dbReference>
<name>A0ABV9HA49_9MICO</name>
<evidence type="ECO:0000259" key="1">
    <source>
        <dbReference type="PROSITE" id="PS50043"/>
    </source>
</evidence>